<keyword evidence="5" id="KW-1185">Reference proteome</keyword>
<dbReference type="Pfam" id="PF00072">
    <property type="entry name" value="Response_reg"/>
    <property type="match status" value="1"/>
</dbReference>
<dbReference type="InterPro" id="IPR001789">
    <property type="entry name" value="Sig_transdc_resp-reg_receiver"/>
</dbReference>
<proteinExistence type="predicted"/>
<evidence type="ECO:0000256" key="2">
    <source>
        <dbReference type="PROSITE-ProRule" id="PRU00169"/>
    </source>
</evidence>
<sequence length="108" mass="12057">MGSGDCELHVLEVDDSSVDHAVIARILRNSKYRAKICFSSCTTKLSFIYLNFSLKALVFACIAVTAVDSAERALEVLEMEPNVNMIITDYCMPEMNGYELLRRVEVSA</sequence>
<dbReference type="PANTHER" id="PTHR43874">
    <property type="entry name" value="TWO-COMPONENT RESPONSE REGULATOR"/>
    <property type="match status" value="1"/>
</dbReference>
<dbReference type="AlphaFoldDB" id="A0AAV8E888"/>
<gene>
    <name evidence="4" type="ORF">LUZ62_060622</name>
</gene>
<comment type="caution">
    <text evidence="4">The sequence shown here is derived from an EMBL/GenBank/DDBJ whole genome shotgun (WGS) entry which is preliminary data.</text>
</comment>
<reference evidence="4" key="1">
    <citation type="submission" date="2022-08" db="EMBL/GenBank/DDBJ databases">
        <authorList>
            <person name="Marques A."/>
        </authorList>
    </citation>
    <scope>NUCLEOTIDE SEQUENCE</scope>
    <source>
        <strain evidence="4">RhyPub2mFocal</strain>
        <tissue evidence="4">Leaves</tissue>
    </source>
</reference>
<evidence type="ECO:0000256" key="1">
    <source>
        <dbReference type="ARBA" id="ARBA00023012"/>
    </source>
</evidence>
<dbReference type="Proteomes" id="UP001140206">
    <property type="component" value="Chromosome 3"/>
</dbReference>
<dbReference type="PANTHER" id="PTHR43874:SF106">
    <property type="entry name" value="TWO-COMPONENT RESPONSE REGULATOR ORR4"/>
    <property type="match status" value="1"/>
</dbReference>
<dbReference type="GO" id="GO:0000160">
    <property type="term" value="P:phosphorelay signal transduction system"/>
    <property type="evidence" value="ECO:0007669"/>
    <property type="project" value="UniProtKB-KW"/>
</dbReference>
<dbReference type="SUPFAM" id="SSF52172">
    <property type="entry name" value="CheY-like"/>
    <property type="match status" value="1"/>
</dbReference>
<evidence type="ECO:0000313" key="4">
    <source>
        <dbReference type="EMBL" id="KAJ4776365.1"/>
    </source>
</evidence>
<protein>
    <submittedName>
        <fullName evidence="4">Two-component response regulator ORR6</fullName>
    </submittedName>
</protein>
<dbReference type="EMBL" id="JAMFTS010000003">
    <property type="protein sequence ID" value="KAJ4776365.1"/>
    <property type="molecule type" value="Genomic_DNA"/>
</dbReference>
<feature type="modified residue" description="4-aspartylphosphate" evidence="2">
    <location>
        <position position="89"/>
    </location>
</feature>
<evidence type="ECO:0000313" key="5">
    <source>
        <dbReference type="Proteomes" id="UP001140206"/>
    </source>
</evidence>
<accession>A0AAV8E888</accession>
<feature type="domain" description="Response regulatory" evidence="3">
    <location>
        <begin position="9"/>
        <end position="108"/>
    </location>
</feature>
<dbReference type="PROSITE" id="PS50110">
    <property type="entry name" value="RESPONSE_REGULATORY"/>
    <property type="match status" value="1"/>
</dbReference>
<dbReference type="Gene3D" id="3.40.50.2300">
    <property type="match status" value="1"/>
</dbReference>
<keyword evidence="2" id="KW-0597">Phosphoprotein</keyword>
<name>A0AAV8E888_9POAL</name>
<dbReference type="InterPro" id="IPR011006">
    <property type="entry name" value="CheY-like_superfamily"/>
</dbReference>
<organism evidence="4 5">
    <name type="scientific">Rhynchospora pubera</name>
    <dbReference type="NCBI Taxonomy" id="906938"/>
    <lineage>
        <taxon>Eukaryota</taxon>
        <taxon>Viridiplantae</taxon>
        <taxon>Streptophyta</taxon>
        <taxon>Embryophyta</taxon>
        <taxon>Tracheophyta</taxon>
        <taxon>Spermatophyta</taxon>
        <taxon>Magnoliopsida</taxon>
        <taxon>Liliopsida</taxon>
        <taxon>Poales</taxon>
        <taxon>Cyperaceae</taxon>
        <taxon>Cyperoideae</taxon>
        <taxon>Rhynchosporeae</taxon>
        <taxon>Rhynchospora</taxon>
    </lineage>
</organism>
<dbReference type="InterPro" id="IPR045279">
    <property type="entry name" value="ARR-like"/>
</dbReference>
<keyword evidence="1" id="KW-0902">Two-component regulatory system</keyword>
<evidence type="ECO:0000259" key="3">
    <source>
        <dbReference type="PROSITE" id="PS50110"/>
    </source>
</evidence>
<dbReference type="GO" id="GO:0009736">
    <property type="term" value="P:cytokinin-activated signaling pathway"/>
    <property type="evidence" value="ECO:0007669"/>
    <property type="project" value="InterPro"/>
</dbReference>